<dbReference type="EnsemblPlants" id="ONIVA10G04470.1">
    <property type="protein sequence ID" value="ONIVA10G04470.1"/>
    <property type="gene ID" value="ONIVA10G04470"/>
</dbReference>
<dbReference type="Gramene" id="ONIVA10G04470.1">
    <property type="protein sequence ID" value="ONIVA10G04470.1"/>
    <property type="gene ID" value="ONIVA10G04470"/>
</dbReference>
<dbReference type="AlphaFoldDB" id="A0A0E0IQB3"/>
<organism evidence="1">
    <name type="scientific">Oryza nivara</name>
    <name type="common">Indian wild rice</name>
    <name type="synonym">Oryza sativa f. spontanea</name>
    <dbReference type="NCBI Taxonomy" id="4536"/>
    <lineage>
        <taxon>Eukaryota</taxon>
        <taxon>Viridiplantae</taxon>
        <taxon>Streptophyta</taxon>
        <taxon>Embryophyta</taxon>
        <taxon>Tracheophyta</taxon>
        <taxon>Spermatophyta</taxon>
        <taxon>Magnoliopsida</taxon>
        <taxon>Liliopsida</taxon>
        <taxon>Poales</taxon>
        <taxon>Poaceae</taxon>
        <taxon>BOP clade</taxon>
        <taxon>Oryzoideae</taxon>
        <taxon>Oryzeae</taxon>
        <taxon>Oryzinae</taxon>
        <taxon>Oryza</taxon>
    </lineage>
</organism>
<proteinExistence type="predicted"/>
<accession>A0A0E0IQB3</accession>
<dbReference type="HOGENOM" id="CLU_2945693_0_0_1"/>
<evidence type="ECO:0000313" key="2">
    <source>
        <dbReference type="Proteomes" id="UP000006591"/>
    </source>
</evidence>
<keyword evidence="2" id="KW-1185">Reference proteome</keyword>
<name>A0A0E0IQB3_ORYNI</name>
<dbReference type="Proteomes" id="UP000006591">
    <property type="component" value="Chromosome 10"/>
</dbReference>
<reference evidence="1" key="2">
    <citation type="submission" date="2018-04" db="EMBL/GenBank/DDBJ databases">
        <title>OnivRS2 (Oryza nivara Reference Sequence Version 2).</title>
        <authorList>
            <person name="Zhang J."/>
            <person name="Kudrna D."/>
            <person name="Lee S."/>
            <person name="Talag J."/>
            <person name="Rajasekar S."/>
            <person name="Welchert J."/>
            <person name="Hsing Y.-I."/>
            <person name="Wing R.A."/>
        </authorList>
    </citation>
    <scope>NUCLEOTIDE SEQUENCE [LARGE SCALE GENOMIC DNA]</scope>
</reference>
<protein>
    <submittedName>
        <fullName evidence="1">Uncharacterized protein</fullName>
    </submittedName>
</protein>
<reference evidence="1" key="1">
    <citation type="submission" date="2015-04" db="UniProtKB">
        <authorList>
            <consortium name="EnsemblPlants"/>
        </authorList>
    </citation>
    <scope>IDENTIFICATION</scope>
    <source>
        <strain evidence="1">SL10</strain>
    </source>
</reference>
<evidence type="ECO:0000313" key="1">
    <source>
        <dbReference type="EnsemblPlants" id="ONIVA10G04470.1"/>
    </source>
</evidence>
<sequence length="60" mass="6968">MCFSASIDLKQYLEVHFVYFLMPLPGHNGMNFVNICSNKIILYFWSSQKVDSPMADECML</sequence>